<comment type="caution">
    <text evidence="4">The sequence shown here is derived from an EMBL/GenBank/DDBJ whole genome shotgun (WGS) entry which is preliminary data.</text>
</comment>
<reference evidence="4 5" key="1">
    <citation type="journal article" date="2014" name="PLoS Genet.">
        <title>Phylogenetically driven sequencing of extremely halophilic archaea reveals strategies for static and dynamic osmo-response.</title>
        <authorList>
            <person name="Becker E.A."/>
            <person name="Seitzer P.M."/>
            <person name="Tritt A."/>
            <person name="Larsen D."/>
            <person name="Krusor M."/>
            <person name="Yao A.I."/>
            <person name="Wu D."/>
            <person name="Madern D."/>
            <person name="Eisen J.A."/>
            <person name="Darling A.E."/>
            <person name="Facciotti M.T."/>
        </authorList>
    </citation>
    <scope>NUCLEOTIDE SEQUENCE [LARGE SCALE GENOMIC DNA]</scope>
    <source>
        <strain evidence="4 5">JCM 10635</strain>
    </source>
</reference>
<dbReference type="Pfam" id="PF13579">
    <property type="entry name" value="Glyco_trans_4_4"/>
    <property type="match status" value="1"/>
</dbReference>
<protein>
    <submittedName>
        <fullName evidence="4">Group 1 glycosyl transferase</fullName>
    </submittedName>
</protein>
<dbReference type="Proteomes" id="UP000011690">
    <property type="component" value="Unassembled WGS sequence"/>
</dbReference>
<name>L9W010_9EURY</name>
<gene>
    <name evidence="4" type="ORF">C494_20173</name>
</gene>
<dbReference type="AlphaFoldDB" id="L9W010"/>
<dbReference type="OrthoDB" id="132546at2157"/>
<keyword evidence="2 4" id="KW-0808">Transferase</keyword>
<evidence type="ECO:0000313" key="4">
    <source>
        <dbReference type="EMBL" id="ELY42657.1"/>
    </source>
</evidence>
<dbReference type="RefSeq" id="WP_006068139.1">
    <property type="nucleotide sequence ID" value="NZ_AOHY01000059.1"/>
</dbReference>
<evidence type="ECO:0000259" key="3">
    <source>
        <dbReference type="Pfam" id="PF13579"/>
    </source>
</evidence>
<proteinExistence type="predicted"/>
<feature type="domain" description="Glycosyltransferase subfamily 4-like N-terminal" evidence="3">
    <location>
        <begin position="63"/>
        <end position="168"/>
    </location>
</feature>
<dbReference type="Pfam" id="PF13692">
    <property type="entry name" value="Glyco_trans_1_4"/>
    <property type="match status" value="1"/>
</dbReference>
<organism evidence="4 5">
    <name type="scientific">Natronorubrum bangense JCM 10635</name>
    <dbReference type="NCBI Taxonomy" id="1227500"/>
    <lineage>
        <taxon>Archaea</taxon>
        <taxon>Methanobacteriati</taxon>
        <taxon>Methanobacteriota</taxon>
        <taxon>Stenosarchaea group</taxon>
        <taxon>Halobacteria</taxon>
        <taxon>Halobacteriales</taxon>
        <taxon>Natrialbaceae</taxon>
        <taxon>Natronorubrum</taxon>
    </lineage>
</organism>
<evidence type="ECO:0000313" key="5">
    <source>
        <dbReference type="Proteomes" id="UP000011690"/>
    </source>
</evidence>
<dbReference type="GO" id="GO:0016757">
    <property type="term" value="F:glycosyltransferase activity"/>
    <property type="evidence" value="ECO:0007669"/>
    <property type="project" value="UniProtKB-KW"/>
</dbReference>
<dbReference type="PANTHER" id="PTHR12526">
    <property type="entry name" value="GLYCOSYLTRANSFERASE"/>
    <property type="match status" value="1"/>
</dbReference>
<evidence type="ECO:0000256" key="2">
    <source>
        <dbReference type="ARBA" id="ARBA00022679"/>
    </source>
</evidence>
<evidence type="ECO:0000256" key="1">
    <source>
        <dbReference type="ARBA" id="ARBA00022676"/>
    </source>
</evidence>
<dbReference type="PANTHER" id="PTHR12526:SF640">
    <property type="entry name" value="COLANIC ACID BIOSYNTHESIS GLYCOSYLTRANSFERASE WCAL-RELATED"/>
    <property type="match status" value="1"/>
</dbReference>
<accession>L9W010</accession>
<dbReference type="SUPFAM" id="SSF53756">
    <property type="entry name" value="UDP-Glycosyltransferase/glycogen phosphorylase"/>
    <property type="match status" value="1"/>
</dbReference>
<sequence>MGELDALFLTKYDRKGASSRYRSLQYFPHLEEAGINCSHAPLFSNAYLETLYETGERPLAGVVRSYLRRLRDLLTVGEYDVVVLEKELLPYAPALFERLLGRLETPYIVDYDDAIFHNYDRSGNPLVRTLLGTKIDVVMREADAVVAGNEYLASRARKAGASRVEIVPTVIDLEKYPHVPPSEDGPFTIGWIGSPTTAQYVEAISPALREVCDRRDARVVLVGSGAVELPGVPLEVREWSEETEVDDIAEFDVGIMPLVDTPWERGKCGFKLIQYMACGKPVVASPVGVNAEIAEEGYNGLHAETNDDWIASLIRLCDEVDLANTMGERGRERVEERYCLEATASQWQTVLVETVTMRERHQMRY</sequence>
<dbReference type="InterPro" id="IPR028098">
    <property type="entry name" value="Glyco_trans_4-like_N"/>
</dbReference>
<dbReference type="PATRIC" id="fig|1227500.6.peg.4075"/>
<dbReference type="CDD" id="cd03801">
    <property type="entry name" value="GT4_PimA-like"/>
    <property type="match status" value="1"/>
</dbReference>
<dbReference type="Gene3D" id="3.40.50.2000">
    <property type="entry name" value="Glycogen Phosphorylase B"/>
    <property type="match status" value="2"/>
</dbReference>
<keyword evidence="5" id="KW-1185">Reference proteome</keyword>
<dbReference type="EMBL" id="AOHY01000059">
    <property type="protein sequence ID" value="ELY42657.1"/>
    <property type="molecule type" value="Genomic_DNA"/>
</dbReference>
<dbReference type="eggNOG" id="arCOG01409">
    <property type="taxonomic scope" value="Archaea"/>
</dbReference>
<keyword evidence="1" id="KW-0328">Glycosyltransferase</keyword>
<dbReference type="STRING" id="1227500.C494_20173"/>